<proteinExistence type="predicted"/>
<feature type="compositionally biased region" description="Basic and acidic residues" evidence="1">
    <location>
        <begin position="587"/>
        <end position="610"/>
    </location>
</feature>
<dbReference type="AlphaFoldDB" id="A0A4T0I850"/>
<accession>A0A4T0I850</accession>
<feature type="compositionally biased region" description="Low complexity" evidence="1">
    <location>
        <begin position="314"/>
        <end position="335"/>
    </location>
</feature>
<dbReference type="GO" id="GO:0005634">
    <property type="term" value="C:nucleus"/>
    <property type="evidence" value="ECO:0007669"/>
    <property type="project" value="TreeGrafter"/>
</dbReference>
<feature type="compositionally biased region" description="Basic and acidic residues" evidence="1">
    <location>
        <begin position="502"/>
        <end position="517"/>
    </location>
</feature>
<organism evidence="2 3">
    <name type="scientific">Wallemia ichthyophaga</name>
    <dbReference type="NCBI Taxonomy" id="245174"/>
    <lineage>
        <taxon>Eukaryota</taxon>
        <taxon>Fungi</taxon>
        <taxon>Dikarya</taxon>
        <taxon>Basidiomycota</taxon>
        <taxon>Wallemiomycotina</taxon>
        <taxon>Wallemiomycetes</taxon>
        <taxon>Wallemiales</taxon>
        <taxon>Wallemiaceae</taxon>
        <taxon>Wallemia</taxon>
    </lineage>
</organism>
<feature type="compositionally biased region" description="Acidic residues" evidence="1">
    <location>
        <begin position="611"/>
        <end position="621"/>
    </location>
</feature>
<feature type="compositionally biased region" description="Polar residues" evidence="1">
    <location>
        <begin position="519"/>
        <end position="528"/>
    </location>
</feature>
<feature type="compositionally biased region" description="Basic and acidic residues" evidence="1">
    <location>
        <begin position="622"/>
        <end position="638"/>
    </location>
</feature>
<feature type="compositionally biased region" description="Polar residues" evidence="1">
    <location>
        <begin position="853"/>
        <end position="863"/>
    </location>
</feature>
<dbReference type="OMA" id="AHKMSRF"/>
<dbReference type="EMBL" id="SPOF01000018">
    <property type="protein sequence ID" value="TIB12566.1"/>
    <property type="molecule type" value="Genomic_DNA"/>
</dbReference>
<feature type="compositionally biased region" description="Basic and acidic residues" evidence="1">
    <location>
        <begin position="731"/>
        <end position="740"/>
    </location>
</feature>
<feature type="compositionally biased region" description="Polar residues" evidence="1">
    <location>
        <begin position="741"/>
        <end position="751"/>
    </location>
</feature>
<evidence type="ECO:0000256" key="1">
    <source>
        <dbReference type="SAM" id="MobiDB-lite"/>
    </source>
</evidence>
<feature type="compositionally biased region" description="Basic and acidic residues" evidence="1">
    <location>
        <begin position="767"/>
        <end position="778"/>
    </location>
</feature>
<dbReference type="PANTHER" id="PTHR13060:SF0">
    <property type="entry name" value="PROTEIN ECDYSONELESS HOMOLOG"/>
    <property type="match status" value="1"/>
</dbReference>
<name>A0A4T0I850_WALIC</name>
<reference evidence="2 3" key="1">
    <citation type="submission" date="2019-03" db="EMBL/GenBank/DDBJ databases">
        <title>Sequencing 23 genomes of Wallemia ichthyophaga.</title>
        <authorList>
            <person name="Gostincar C."/>
        </authorList>
    </citation>
    <scope>NUCLEOTIDE SEQUENCE [LARGE SCALE GENOMIC DNA]</scope>
    <source>
        <strain evidence="2 3">EXF-8621</strain>
    </source>
</reference>
<sequence length="875" mass="98656">MSSNSTIHYKLHKQLDESSLSAVATVILSTVDQLLCKYNYLWHKDPFELTVSDNALNGSIRVGDSIEDEWVTLWILIQLSITYDFVIETHDDDGQFILIEAAEQLPSWLTPERAVNRLWVYKGRLHLIGLESHPDTPLSTSTAIQLITNPSTPTLAPLHVENAAFSRTHIYPEALSSHQHTFNAFLPSPLAHLCALTSTHTPHRQLASTLTQMAVEAFCSRDAAGTRAAQRMSRFKPTQAHGSNGSDSLPVSLTLTRTAYAQLQGQPFHPPRVFNSDRWPNSGKERDWRDKGMKLACGFEILYDESKGDVRGAQGTLNTQNSQNSQNPQDTPSPQLTKYLNTLLQIGFFKGEIEGSAAYVERYTQAVHTWHSIRQAGGEYDKRFSFAGEVERLLGESEEDDRGHAHSHTNTNILPEDDDSWLNINADSFDDYLAQRMQGSHAERHHDAHLHSSADTLAHFSDKLHAFVDREGGMDQAKFGEDDLFSDEEGESSGESDSDSQDGNKKKDKDKEADADKATNSIAENTQTKQHRLNTLVPSLNKDEWGASTQKPSQQEKQREEDATVDISPANQTHLLNTLHQYISDPIEQRQVEEDARLRRPHFAPEKYDGWSDEEEEDGGNEEARDAERLKSGVKELGQDEMEDVENLPQVVNLHAEDDIDMQNEQTDFLAFSREALGIDDKMWNKILTERRANGAFVPDDERMEKRNVDDDDDDVEESPSHHPQPPKPQPRMEDVRDQDAPQTHTPTHNAKPNDKLDSFEAVMHAMDTELARAKPKAETSQNTRESGVSEELDEDEQLRAMDHELKSILSRVDPNNETLDDNFDDQDIDDEQLQQGDYSTMRNFLESFKAQSGLSGPVSNLAGSFGERLPRDYE</sequence>
<gene>
    <name evidence="2" type="ORF">E3P90_02021</name>
</gene>
<feature type="region of interest" description="Disordered" evidence="1">
    <location>
        <begin position="484"/>
        <end position="645"/>
    </location>
</feature>
<dbReference type="OrthoDB" id="27237at2759"/>
<feature type="compositionally biased region" description="Polar residues" evidence="1">
    <location>
        <begin position="569"/>
        <end position="581"/>
    </location>
</feature>
<dbReference type="PANTHER" id="PTHR13060">
    <property type="entry name" value="SGT1 PROTEIN HSGT1 SUPPRESSOR OF GCR2"/>
    <property type="match status" value="1"/>
</dbReference>
<comment type="caution">
    <text evidence="2">The sequence shown here is derived from an EMBL/GenBank/DDBJ whole genome shotgun (WGS) entry which is preliminary data.</text>
</comment>
<feature type="region of interest" description="Disordered" evidence="1">
    <location>
        <begin position="395"/>
        <end position="419"/>
    </location>
</feature>
<feature type="region of interest" description="Disordered" evidence="1">
    <location>
        <begin position="312"/>
        <end position="335"/>
    </location>
</feature>
<evidence type="ECO:0000313" key="3">
    <source>
        <dbReference type="Proteomes" id="UP000306954"/>
    </source>
</evidence>
<dbReference type="Proteomes" id="UP000306954">
    <property type="component" value="Unassembled WGS sequence"/>
</dbReference>
<evidence type="ECO:0000313" key="2">
    <source>
        <dbReference type="EMBL" id="TIB12566.1"/>
    </source>
</evidence>
<evidence type="ECO:0008006" key="4">
    <source>
        <dbReference type="Google" id="ProtNLM"/>
    </source>
</evidence>
<dbReference type="Pfam" id="PF07093">
    <property type="entry name" value="SGT1"/>
    <property type="match status" value="1"/>
</dbReference>
<feature type="region of interest" description="Disordered" evidence="1">
    <location>
        <begin position="853"/>
        <end position="875"/>
    </location>
</feature>
<dbReference type="InterPro" id="IPR010770">
    <property type="entry name" value="Ecd"/>
</dbReference>
<feature type="region of interest" description="Disordered" evidence="1">
    <location>
        <begin position="690"/>
        <end position="801"/>
    </location>
</feature>
<feature type="compositionally biased region" description="Basic and acidic residues" evidence="1">
    <location>
        <begin position="700"/>
        <end position="709"/>
    </location>
</feature>
<feature type="compositionally biased region" description="Acidic residues" evidence="1">
    <location>
        <begin position="484"/>
        <end position="500"/>
    </location>
</feature>
<protein>
    <recommendedName>
        <fullName evidence="4">Protein SGT1</fullName>
    </recommendedName>
</protein>